<dbReference type="GO" id="GO:0016020">
    <property type="term" value="C:membrane"/>
    <property type="evidence" value="ECO:0007669"/>
    <property type="project" value="UniProtKB-SubCell"/>
</dbReference>
<feature type="domain" description="GtrA/DPMS transmembrane" evidence="6">
    <location>
        <begin position="55"/>
        <end position="172"/>
    </location>
</feature>
<gene>
    <name evidence="7" type="ORF">FEK34_07700</name>
</gene>
<keyword evidence="3 5" id="KW-1133">Transmembrane helix</keyword>
<feature type="transmembrane region" description="Helical" evidence="5">
    <location>
        <begin position="118"/>
        <end position="140"/>
    </location>
</feature>
<dbReference type="Pfam" id="PF04138">
    <property type="entry name" value="GtrA_DPMS_TM"/>
    <property type="match status" value="1"/>
</dbReference>
<evidence type="ECO:0000313" key="8">
    <source>
        <dbReference type="Proteomes" id="UP000306378"/>
    </source>
</evidence>
<evidence type="ECO:0000256" key="2">
    <source>
        <dbReference type="ARBA" id="ARBA00022692"/>
    </source>
</evidence>
<feature type="transmembrane region" description="Helical" evidence="5">
    <location>
        <begin position="80"/>
        <end position="97"/>
    </location>
</feature>
<proteinExistence type="predicted"/>
<comment type="subcellular location">
    <subcellularLocation>
        <location evidence="1">Membrane</location>
        <topology evidence="1">Multi-pass membrane protein</topology>
    </subcellularLocation>
</comment>
<organism evidence="7 8">
    <name type="scientific">Nocardia cyriacigeorgica</name>
    <dbReference type="NCBI Taxonomy" id="135487"/>
    <lineage>
        <taxon>Bacteria</taxon>
        <taxon>Bacillati</taxon>
        <taxon>Actinomycetota</taxon>
        <taxon>Actinomycetes</taxon>
        <taxon>Mycobacteriales</taxon>
        <taxon>Nocardiaceae</taxon>
        <taxon>Nocardia</taxon>
    </lineage>
</organism>
<protein>
    <submittedName>
        <fullName evidence="7">GtrA family protein</fullName>
    </submittedName>
</protein>
<evidence type="ECO:0000256" key="3">
    <source>
        <dbReference type="ARBA" id="ARBA00022989"/>
    </source>
</evidence>
<dbReference type="GO" id="GO:0000271">
    <property type="term" value="P:polysaccharide biosynthetic process"/>
    <property type="evidence" value="ECO:0007669"/>
    <property type="project" value="InterPro"/>
</dbReference>
<keyword evidence="4 5" id="KW-0472">Membrane</keyword>
<evidence type="ECO:0000256" key="1">
    <source>
        <dbReference type="ARBA" id="ARBA00004141"/>
    </source>
</evidence>
<dbReference type="InterPro" id="IPR007267">
    <property type="entry name" value="GtrA_DPMS_TM"/>
</dbReference>
<feature type="transmembrane region" description="Helical" evidence="5">
    <location>
        <begin position="53"/>
        <end position="74"/>
    </location>
</feature>
<sequence>MTMTVLELPRPALPTARVLTPLAGPYPDMREASSRRLGRALGYLRGDRAFPQLIRFALVGGCSNIAYVLLFFGMLGIGPLVANVVGSVVSTIIANELHRQLTFHAADRVGWFTAQWEGGGLALAGLGISTAGLAALDFWAPGLDSTFQAAAVLGITAAVGGLRFLALRGLVF</sequence>
<dbReference type="AlphaFoldDB" id="A0A5R8NU77"/>
<keyword evidence="2 5" id="KW-0812">Transmembrane</keyword>
<evidence type="ECO:0000256" key="4">
    <source>
        <dbReference type="ARBA" id="ARBA00023136"/>
    </source>
</evidence>
<reference evidence="7 8" key="1">
    <citation type="submission" date="2019-05" db="EMBL/GenBank/DDBJ databases">
        <title>Genomes sequences of two Nocardia cyriacigeorgica environmental isolates, type strains Nocardia asteroides ATCC 19247 and Nocardia cyriacigeorgica DSM 44484.</title>
        <authorList>
            <person name="Vautrin F."/>
            <person name="Bergeron E."/>
            <person name="Dubost A."/>
            <person name="Abrouk D."/>
            <person name="Rodriguez Nava V."/>
            <person name="Pujic P."/>
        </authorList>
    </citation>
    <scope>NUCLEOTIDE SEQUENCE [LARGE SCALE GENOMIC DNA]</scope>
    <source>
        <strain evidence="7 8">EML 446</strain>
    </source>
</reference>
<name>A0A5R8NU77_9NOCA</name>
<comment type="caution">
    <text evidence="7">The sequence shown here is derived from an EMBL/GenBank/DDBJ whole genome shotgun (WGS) entry which is preliminary data.</text>
</comment>
<evidence type="ECO:0000256" key="5">
    <source>
        <dbReference type="SAM" id="Phobius"/>
    </source>
</evidence>
<evidence type="ECO:0000259" key="6">
    <source>
        <dbReference type="Pfam" id="PF04138"/>
    </source>
</evidence>
<feature type="transmembrane region" description="Helical" evidence="5">
    <location>
        <begin position="146"/>
        <end position="166"/>
    </location>
</feature>
<evidence type="ECO:0000313" key="7">
    <source>
        <dbReference type="EMBL" id="TLF79270.1"/>
    </source>
</evidence>
<dbReference type="Proteomes" id="UP000306378">
    <property type="component" value="Unassembled WGS sequence"/>
</dbReference>
<accession>A0A5R8NU77</accession>
<dbReference type="EMBL" id="VBUT01000003">
    <property type="protein sequence ID" value="TLF79270.1"/>
    <property type="molecule type" value="Genomic_DNA"/>
</dbReference>